<reference evidence="2" key="1">
    <citation type="journal article" date="2020" name="Fungal Divers.">
        <title>Resolving the Mortierellaceae phylogeny through synthesis of multi-gene phylogenetics and phylogenomics.</title>
        <authorList>
            <person name="Vandepol N."/>
            <person name="Liber J."/>
            <person name="Desiro A."/>
            <person name="Na H."/>
            <person name="Kennedy M."/>
            <person name="Barry K."/>
            <person name="Grigoriev I.V."/>
            <person name="Miller A.N."/>
            <person name="O'Donnell K."/>
            <person name="Stajich J.E."/>
            <person name="Bonito G."/>
        </authorList>
    </citation>
    <scope>NUCLEOTIDE SEQUENCE</scope>
    <source>
        <strain evidence="2">MES-2147</strain>
    </source>
</reference>
<proteinExistence type="predicted"/>
<feature type="non-terminal residue" evidence="2">
    <location>
        <position position="212"/>
    </location>
</feature>
<evidence type="ECO:0000313" key="2">
    <source>
        <dbReference type="EMBL" id="KAF9970132.1"/>
    </source>
</evidence>
<feature type="compositionally biased region" description="Polar residues" evidence="1">
    <location>
        <begin position="144"/>
        <end position="163"/>
    </location>
</feature>
<comment type="caution">
    <text evidence="2">The sequence shown here is derived from an EMBL/GenBank/DDBJ whole genome shotgun (WGS) entry which is preliminary data.</text>
</comment>
<feature type="region of interest" description="Disordered" evidence="1">
    <location>
        <begin position="1"/>
        <end position="171"/>
    </location>
</feature>
<keyword evidence="3" id="KW-1185">Reference proteome</keyword>
<sequence length="212" mass="23160">MTTQLKRQTQRQSQPEKSVAEGANPVAGETVLGLKNNEGTLVSKVPATSSTAPRRTPKTSYGEVVFRVAPSKPRTQPQPKPAIPVVGPVEDEPEVKNEEHPPAEERSTNRRKRVSSISVEPLNDVEPKLAKSAKKRNTGRADSKSITTGTTEVSQNPSLSATATVDPVLSQRRKDSANQVLNKILESSMSSTLKRYKTYLKKETLFPSCARD</sequence>
<feature type="compositionally biased region" description="Basic and acidic residues" evidence="1">
    <location>
        <begin position="94"/>
        <end position="108"/>
    </location>
</feature>
<evidence type="ECO:0000313" key="3">
    <source>
        <dbReference type="Proteomes" id="UP000749646"/>
    </source>
</evidence>
<feature type="compositionally biased region" description="Polar residues" evidence="1">
    <location>
        <begin position="1"/>
        <end position="16"/>
    </location>
</feature>
<name>A0A9P6M7R7_9FUNG</name>
<protein>
    <submittedName>
        <fullName evidence="2">Uncharacterized protein</fullName>
    </submittedName>
</protein>
<accession>A0A9P6M7R7</accession>
<dbReference type="AlphaFoldDB" id="A0A9P6M7R7"/>
<organism evidence="2 3">
    <name type="scientific">Modicella reniformis</name>
    <dbReference type="NCBI Taxonomy" id="1440133"/>
    <lineage>
        <taxon>Eukaryota</taxon>
        <taxon>Fungi</taxon>
        <taxon>Fungi incertae sedis</taxon>
        <taxon>Mucoromycota</taxon>
        <taxon>Mortierellomycotina</taxon>
        <taxon>Mortierellomycetes</taxon>
        <taxon>Mortierellales</taxon>
        <taxon>Mortierellaceae</taxon>
        <taxon>Modicella</taxon>
    </lineage>
</organism>
<evidence type="ECO:0000256" key="1">
    <source>
        <dbReference type="SAM" id="MobiDB-lite"/>
    </source>
</evidence>
<gene>
    <name evidence="2" type="ORF">BGZ65_011372</name>
</gene>
<dbReference type="EMBL" id="JAAAHW010005049">
    <property type="protein sequence ID" value="KAF9970132.1"/>
    <property type="molecule type" value="Genomic_DNA"/>
</dbReference>
<dbReference type="Proteomes" id="UP000749646">
    <property type="component" value="Unassembled WGS sequence"/>
</dbReference>